<proteinExistence type="predicted"/>
<dbReference type="Proteomes" id="UP000095286">
    <property type="component" value="Unplaced"/>
</dbReference>
<organism evidence="1 2">
    <name type="scientific">Rhabditophanes sp. KR3021</name>
    <dbReference type="NCBI Taxonomy" id="114890"/>
    <lineage>
        <taxon>Eukaryota</taxon>
        <taxon>Metazoa</taxon>
        <taxon>Ecdysozoa</taxon>
        <taxon>Nematoda</taxon>
        <taxon>Chromadorea</taxon>
        <taxon>Rhabditida</taxon>
        <taxon>Tylenchina</taxon>
        <taxon>Panagrolaimomorpha</taxon>
        <taxon>Strongyloidoidea</taxon>
        <taxon>Alloionematidae</taxon>
        <taxon>Rhabditophanes</taxon>
    </lineage>
</organism>
<evidence type="ECO:0000313" key="2">
    <source>
        <dbReference type="WBParaSite" id="RSKR_0000166300.1"/>
    </source>
</evidence>
<protein>
    <submittedName>
        <fullName evidence="2">Gamma-secretase subunit PEN-2</fullName>
    </submittedName>
</protein>
<sequence>MSSSHGNVVMSEIANLDDNGTEAKLLPVQNATITQPTGGPKIYENNTRDVTDRRETSDKINSELSQAITYFWWGFACLPICWIFALFSFSQLTCNQAVITDKKAIAKKYLLLTSIALTGFVFVASSWYGFYYFNYRLGSRWTYTFAVTIPLDL</sequence>
<name>A0AC35TKZ5_9BILA</name>
<dbReference type="WBParaSite" id="RSKR_0000166300.1">
    <property type="protein sequence ID" value="RSKR_0000166300.1"/>
    <property type="gene ID" value="RSKR_0000166300"/>
</dbReference>
<evidence type="ECO:0000313" key="1">
    <source>
        <dbReference type="Proteomes" id="UP000095286"/>
    </source>
</evidence>
<accession>A0AC35TKZ5</accession>
<reference evidence="2" key="1">
    <citation type="submission" date="2016-11" db="UniProtKB">
        <authorList>
            <consortium name="WormBaseParasite"/>
        </authorList>
    </citation>
    <scope>IDENTIFICATION</scope>
    <source>
        <strain evidence="2">KR3021</strain>
    </source>
</reference>